<keyword evidence="1" id="KW-0812">Transmembrane</keyword>
<evidence type="ECO:0000313" key="3">
    <source>
        <dbReference type="Proteomes" id="UP000051789"/>
    </source>
</evidence>
<dbReference type="EMBL" id="AYZK01000001">
    <property type="protein sequence ID" value="KRM88298.1"/>
    <property type="molecule type" value="Genomic_DNA"/>
</dbReference>
<evidence type="ECO:0000313" key="2">
    <source>
        <dbReference type="EMBL" id="KRM88298.1"/>
    </source>
</evidence>
<reference evidence="2 3" key="1">
    <citation type="journal article" date="2015" name="Genome Announc.">
        <title>Expanding the biotechnology potential of lactobacilli through comparative genomics of 213 strains and associated genera.</title>
        <authorList>
            <person name="Sun Z."/>
            <person name="Harris H.M."/>
            <person name="McCann A."/>
            <person name="Guo C."/>
            <person name="Argimon S."/>
            <person name="Zhang W."/>
            <person name="Yang X."/>
            <person name="Jeffery I.B."/>
            <person name="Cooney J.C."/>
            <person name="Kagawa T.F."/>
            <person name="Liu W."/>
            <person name="Song Y."/>
            <person name="Salvetti E."/>
            <person name="Wrobel A."/>
            <person name="Rasinkangas P."/>
            <person name="Parkhill J."/>
            <person name="Rea M.C."/>
            <person name="O'Sullivan O."/>
            <person name="Ritari J."/>
            <person name="Douillard F.P."/>
            <person name="Paul Ross R."/>
            <person name="Yang R."/>
            <person name="Briner A.E."/>
            <person name="Felis G.E."/>
            <person name="de Vos W.M."/>
            <person name="Barrangou R."/>
            <person name="Klaenhammer T.R."/>
            <person name="Caufield P.W."/>
            <person name="Cui Y."/>
            <person name="Zhang H."/>
            <person name="O'Toole P.W."/>
        </authorList>
    </citation>
    <scope>NUCLEOTIDE SEQUENCE [LARGE SCALE GENOMIC DNA]</scope>
    <source>
        <strain evidence="2 3">DSM 22698</strain>
    </source>
</reference>
<organism evidence="2 3">
    <name type="scientific">Lacticaseibacillus thailandensis DSM 22698 = JCM 13996</name>
    <dbReference type="NCBI Taxonomy" id="1423810"/>
    <lineage>
        <taxon>Bacteria</taxon>
        <taxon>Bacillati</taxon>
        <taxon>Bacillota</taxon>
        <taxon>Bacilli</taxon>
        <taxon>Lactobacillales</taxon>
        <taxon>Lactobacillaceae</taxon>
        <taxon>Lacticaseibacillus</taxon>
    </lineage>
</organism>
<dbReference type="Proteomes" id="UP000051789">
    <property type="component" value="Unassembled WGS sequence"/>
</dbReference>
<feature type="transmembrane region" description="Helical" evidence="1">
    <location>
        <begin position="75"/>
        <end position="93"/>
    </location>
</feature>
<comment type="caution">
    <text evidence="2">The sequence shown here is derived from an EMBL/GenBank/DDBJ whole genome shotgun (WGS) entry which is preliminary data.</text>
</comment>
<feature type="transmembrane region" description="Helical" evidence="1">
    <location>
        <begin position="39"/>
        <end position="63"/>
    </location>
</feature>
<feature type="transmembrane region" description="Helical" evidence="1">
    <location>
        <begin position="6"/>
        <end position="27"/>
    </location>
</feature>
<dbReference type="AlphaFoldDB" id="A0A0R2CA93"/>
<keyword evidence="1" id="KW-1133">Transmembrane helix</keyword>
<protein>
    <submittedName>
        <fullName evidence="2">Uncharacterized protein</fullName>
    </submittedName>
</protein>
<keyword evidence="1" id="KW-0472">Membrane</keyword>
<proteinExistence type="predicted"/>
<sequence length="102" mass="11453">MMGVKPVWMYIVDVVLAVGIISLIVAVNRRRRAQAAGLVGKLLACAFVVLGVMALGFSVWTWVQVFTNEHEWRSLMVAGIFAVALTYVYWMVLGKQVRQLIR</sequence>
<evidence type="ECO:0000256" key="1">
    <source>
        <dbReference type="SAM" id="Phobius"/>
    </source>
</evidence>
<accession>A0A0R2CA93</accession>
<dbReference type="PATRIC" id="fig|1423810.4.peg.608"/>
<gene>
    <name evidence="2" type="ORF">FD19_GL000592</name>
</gene>
<name>A0A0R2CA93_9LACO</name>
<keyword evidence="3" id="KW-1185">Reference proteome</keyword>